<evidence type="ECO:0000256" key="2">
    <source>
        <dbReference type="ARBA" id="ARBA00022448"/>
    </source>
</evidence>
<dbReference type="PROSITE" id="PS52016">
    <property type="entry name" value="TONB_DEPENDENT_REC_3"/>
    <property type="match status" value="1"/>
</dbReference>
<keyword evidence="5 9" id="KW-0798">TonB box</keyword>
<gene>
    <name evidence="13" type="ORF">C3942_17170</name>
</gene>
<feature type="domain" description="TonB-dependent receptor plug" evidence="12">
    <location>
        <begin position="59"/>
        <end position="166"/>
    </location>
</feature>
<dbReference type="OrthoDB" id="9760494at2"/>
<dbReference type="InterPro" id="IPR000531">
    <property type="entry name" value="Beta-barrel_TonB"/>
</dbReference>
<evidence type="ECO:0008006" key="15">
    <source>
        <dbReference type="Google" id="ProtNLM"/>
    </source>
</evidence>
<accession>A0A2S5TCT5</accession>
<keyword evidence="2 8" id="KW-0813">Transport</keyword>
<evidence type="ECO:0000256" key="10">
    <source>
        <dbReference type="SAM" id="SignalP"/>
    </source>
</evidence>
<evidence type="ECO:0000256" key="9">
    <source>
        <dbReference type="RuleBase" id="RU003357"/>
    </source>
</evidence>
<evidence type="ECO:0000259" key="11">
    <source>
        <dbReference type="Pfam" id="PF00593"/>
    </source>
</evidence>
<dbReference type="InterPro" id="IPR039426">
    <property type="entry name" value="TonB-dep_rcpt-like"/>
</dbReference>
<evidence type="ECO:0000256" key="1">
    <source>
        <dbReference type="ARBA" id="ARBA00004571"/>
    </source>
</evidence>
<dbReference type="CDD" id="cd01347">
    <property type="entry name" value="ligand_gated_channel"/>
    <property type="match status" value="1"/>
</dbReference>
<evidence type="ECO:0000313" key="14">
    <source>
        <dbReference type="Proteomes" id="UP000238220"/>
    </source>
</evidence>
<proteinExistence type="inferred from homology"/>
<dbReference type="EMBL" id="PSNW01000010">
    <property type="protein sequence ID" value="PPE72775.1"/>
    <property type="molecule type" value="Genomic_DNA"/>
</dbReference>
<dbReference type="PANTHER" id="PTHR30442:SF0">
    <property type="entry name" value="FE(3+) DICITRATE TRANSPORT PROTEIN FECA"/>
    <property type="match status" value="1"/>
</dbReference>
<name>A0A2S5TCT5_9GAMM</name>
<dbReference type="InterPro" id="IPR036942">
    <property type="entry name" value="Beta-barrel_TonB_sf"/>
</dbReference>
<evidence type="ECO:0000259" key="12">
    <source>
        <dbReference type="Pfam" id="PF07715"/>
    </source>
</evidence>
<feature type="signal peptide" evidence="10">
    <location>
        <begin position="1"/>
        <end position="29"/>
    </location>
</feature>
<evidence type="ECO:0000256" key="6">
    <source>
        <dbReference type="ARBA" id="ARBA00023136"/>
    </source>
</evidence>
<dbReference type="Proteomes" id="UP000238220">
    <property type="component" value="Unassembled WGS sequence"/>
</dbReference>
<dbReference type="Gene3D" id="2.40.170.20">
    <property type="entry name" value="TonB-dependent receptor, beta-barrel domain"/>
    <property type="match status" value="1"/>
</dbReference>
<reference evidence="13 14" key="1">
    <citation type="submission" date="2018-02" db="EMBL/GenBank/DDBJ databases">
        <title>Genome sequencing of Solimonas sp. HR-BB.</title>
        <authorList>
            <person name="Lee Y."/>
            <person name="Jeon C.O."/>
        </authorList>
    </citation>
    <scope>NUCLEOTIDE SEQUENCE [LARGE SCALE GENOMIC DNA]</scope>
    <source>
        <strain evidence="13 14">HR-BB</strain>
    </source>
</reference>
<organism evidence="13 14">
    <name type="scientific">Solimonas fluminis</name>
    <dbReference type="NCBI Taxonomy" id="2086571"/>
    <lineage>
        <taxon>Bacteria</taxon>
        <taxon>Pseudomonadati</taxon>
        <taxon>Pseudomonadota</taxon>
        <taxon>Gammaproteobacteria</taxon>
        <taxon>Nevskiales</taxon>
        <taxon>Nevskiaceae</taxon>
        <taxon>Solimonas</taxon>
    </lineage>
</organism>
<keyword evidence="4 8" id="KW-0812">Transmembrane</keyword>
<dbReference type="PANTHER" id="PTHR30442">
    <property type="entry name" value="IRON III DICITRATE TRANSPORT PROTEIN FECA"/>
    <property type="match status" value="1"/>
</dbReference>
<keyword evidence="6 8" id="KW-0472">Membrane</keyword>
<dbReference type="SUPFAM" id="SSF56935">
    <property type="entry name" value="Porins"/>
    <property type="match status" value="1"/>
</dbReference>
<dbReference type="GO" id="GO:0009279">
    <property type="term" value="C:cell outer membrane"/>
    <property type="evidence" value="ECO:0007669"/>
    <property type="project" value="UniProtKB-SubCell"/>
</dbReference>
<feature type="chain" id="PRO_5015530300" description="TonB-dependent receptor" evidence="10">
    <location>
        <begin position="30"/>
        <end position="729"/>
    </location>
</feature>
<dbReference type="Pfam" id="PF00593">
    <property type="entry name" value="TonB_dep_Rec_b-barrel"/>
    <property type="match status" value="1"/>
</dbReference>
<evidence type="ECO:0000313" key="13">
    <source>
        <dbReference type="EMBL" id="PPE72775.1"/>
    </source>
</evidence>
<sequence>MNNHWTTNMKHKMAWGLASAAFTANPVAAEPIESAAGRAAPVVLEAVTVVGSPLEADALAGSNATIDSETLEASRVFTTNEALRKAPGVNVRDEEGLGLRPNIGIRGLNPTRSTKILLLEDGIPLAYAPYGDNASYYHPPVDRFDRIEVLKGSTMNLYGPQTIGGVINYITPIPPQELSAGVALTGGSRDYFNGHAFVGGKGLLLDYVRKQGQGARDNTDTELNDLNLKGVFDLSAEHQLIARANYYTEDSTVTYSGLTDAEYANFGARYNPFKNDEFDAERMGLSLSERWTINPASSLTTQVYWADFSRDWWRQASSTTDGQCGAAFTAARRAGTVVDPDTCASAQGRLRDYYTYGVEPRYRLSHGLFGLNNELQAGVRAHFEYQDRLQLNGTSPTARTGATAESNERRTDAYSAFIQNRFGFGKLSLIPSLRLENVRYERKNRLTGASGDSDLTELLPALGLNYQVNDAYTAYASVHRGFAPPRTEDIVSNSGTSVDLDAEQSVNYELGLRARPVAGVALELTAFRTDFRRQIAVGSIAGGSTPLAVGETLYQGIEFSGRAEIGRLLGWSQRPFMEIAYTLLPTAKSETPLRCVVASGATCAAGDPVPGSAAGKRLPYAPRNLITGTIGYEHTAGFDLRLEGVFIDDQFSDFANSEQAPADGTGQIGKIDSSLIWNAAANYRVPSVAGLSLFITGKNLADKDYIVDRTRGILTGAPRLVQGGFEYKF</sequence>
<comment type="subcellular location">
    <subcellularLocation>
        <location evidence="1 8">Cell outer membrane</location>
        <topology evidence="1 8">Multi-pass membrane protein</topology>
    </subcellularLocation>
</comment>
<keyword evidence="7 8" id="KW-0998">Cell outer membrane</keyword>
<keyword evidence="10" id="KW-0732">Signal</keyword>
<evidence type="ECO:0000256" key="3">
    <source>
        <dbReference type="ARBA" id="ARBA00022452"/>
    </source>
</evidence>
<evidence type="ECO:0000256" key="8">
    <source>
        <dbReference type="PROSITE-ProRule" id="PRU01360"/>
    </source>
</evidence>
<comment type="caution">
    <text evidence="13">The sequence shown here is derived from an EMBL/GenBank/DDBJ whole genome shotgun (WGS) entry which is preliminary data.</text>
</comment>
<protein>
    <recommendedName>
        <fullName evidence="15">TonB-dependent receptor</fullName>
    </recommendedName>
</protein>
<keyword evidence="3 8" id="KW-1134">Transmembrane beta strand</keyword>
<feature type="domain" description="TonB-dependent receptor-like beta-barrel" evidence="11">
    <location>
        <begin position="238"/>
        <end position="700"/>
    </location>
</feature>
<dbReference type="AlphaFoldDB" id="A0A2S5TCT5"/>
<evidence type="ECO:0000256" key="4">
    <source>
        <dbReference type="ARBA" id="ARBA00022692"/>
    </source>
</evidence>
<comment type="similarity">
    <text evidence="8 9">Belongs to the TonB-dependent receptor family.</text>
</comment>
<dbReference type="GO" id="GO:0033214">
    <property type="term" value="P:siderophore-iron import into cell"/>
    <property type="evidence" value="ECO:0007669"/>
    <property type="project" value="TreeGrafter"/>
</dbReference>
<evidence type="ECO:0000256" key="5">
    <source>
        <dbReference type="ARBA" id="ARBA00023077"/>
    </source>
</evidence>
<evidence type="ECO:0000256" key="7">
    <source>
        <dbReference type="ARBA" id="ARBA00023237"/>
    </source>
</evidence>
<dbReference type="Pfam" id="PF07715">
    <property type="entry name" value="Plug"/>
    <property type="match status" value="1"/>
</dbReference>
<dbReference type="InterPro" id="IPR012910">
    <property type="entry name" value="Plug_dom"/>
</dbReference>
<dbReference type="Gene3D" id="2.170.130.10">
    <property type="entry name" value="TonB-dependent receptor, plug domain"/>
    <property type="match status" value="1"/>
</dbReference>
<dbReference type="InterPro" id="IPR037066">
    <property type="entry name" value="Plug_dom_sf"/>
</dbReference>
<keyword evidence="14" id="KW-1185">Reference proteome</keyword>